<evidence type="ECO:0000256" key="3">
    <source>
        <dbReference type="SAM" id="MobiDB-lite"/>
    </source>
</evidence>
<feature type="compositionally biased region" description="Low complexity" evidence="3">
    <location>
        <begin position="1"/>
        <end position="21"/>
    </location>
</feature>
<keyword evidence="2" id="KW-0349">Heme</keyword>
<dbReference type="EMBL" id="JBHLWK010000013">
    <property type="protein sequence ID" value="MFC0204800.1"/>
    <property type="molecule type" value="Genomic_DNA"/>
</dbReference>
<dbReference type="Gene3D" id="1.10.630.10">
    <property type="entry name" value="Cytochrome P450"/>
    <property type="match status" value="1"/>
</dbReference>
<evidence type="ECO:0000256" key="2">
    <source>
        <dbReference type="RuleBase" id="RU000461"/>
    </source>
</evidence>
<dbReference type="CDD" id="cd00302">
    <property type="entry name" value="cytochrome_P450"/>
    <property type="match status" value="1"/>
</dbReference>
<dbReference type="InterPro" id="IPR002397">
    <property type="entry name" value="Cyt_P450_B"/>
</dbReference>
<dbReference type="Pfam" id="PF00067">
    <property type="entry name" value="p450"/>
    <property type="match status" value="1"/>
</dbReference>
<keyword evidence="2" id="KW-0503">Monooxygenase</keyword>
<evidence type="ECO:0000313" key="5">
    <source>
        <dbReference type="Proteomes" id="UP001589798"/>
    </source>
</evidence>
<keyword evidence="5" id="KW-1185">Reference proteome</keyword>
<dbReference type="PANTHER" id="PTHR46696:SF1">
    <property type="entry name" value="CYTOCHROME P450 YJIB-RELATED"/>
    <property type="match status" value="1"/>
</dbReference>
<reference evidence="4 5" key="1">
    <citation type="submission" date="2024-09" db="EMBL/GenBank/DDBJ databases">
        <authorList>
            <person name="Sun Q."/>
            <person name="Mori K."/>
        </authorList>
    </citation>
    <scope>NUCLEOTIDE SEQUENCE [LARGE SCALE GENOMIC DNA]</scope>
    <source>
        <strain evidence="4 5">CCM 7706</strain>
    </source>
</reference>
<dbReference type="PANTHER" id="PTHR46696">
    <property type="entry name" value="P450, PUTATIVE (EUROFUNG)-RELATED"/>
    <property type="match status" value="1"/>
</dbReference>
<comment type="similarity">
    <text evidence="1 2">Belongs to the cytochrome P450 family.</text>
</comment>
<dbReference type="PRINTS" id="PR00359">
    <property type="entry name" value="BP450"/>
</dbReference>
<dbReference type="InterPro" id="IPR017972">
    <property type="entry name" value="Cyt_P450_CS"/>
</dbReference>
<feature type="region of interest" description="Disordered" evidence="3">
    <location>
        <begin position="1"/>
        <end position="39"/>
    </location>
</feature>
<sequence>MTMAAQEAAASAAQGGACPAGHGRDDRKSARVAEDNLKPAPGSHVVRSFVAGREILRSSKVRQAGASAEMVDLSRPNEISFFFLDGDLHRKRRAAVAGLFAPKTIVTRHQVVMNRTMDSIVSNLQSRGSAPLDELSWQMAVDVAADIVGLTNSDSNANLAHRVKAVLDSSVARRPGLLNDLVFKARMLVRVGRFWKHDLAPAAAARRAEPRDDVISYMVKENYSRKGMIMECLSYAGAGMMTTREFIVMAAWHLFEKADLRARYLAGSHEDQFAILEEILRLEPVASMLHRRAAEPVEGMPGTALAEGETACISIREANVDEAITGPCPFELDPDRARRMKVVGPYMSFGDGPHRCPGAQVALHETRIFLDRLLRLPGIRLTAEPKVLWNPQIQGYELRGAVVACDPA</sequence>
<dbReference type="InterPro" id="IPR036396">
    <property type="entry name" value="Cyt_P450_sf"/>
</dbReference>
<dbReference type="PROSITE" id="PS00086">
    <property type="entry name" value="CYTOCHROME_P450"/>
    <property type="match status" value="1"/>
</dbReference>
<dbReference type="SUPFAM" id="SSF48264">
    <property type="entry name" value="Cytochrome P450"/>
    <property type="match status" value="1"/>
</dbReference>
<keyword evidence="2" id="KW-0560">Oxidoreductase</keyword>
<dbReference type="Proteomes" id="UP001589798">
    <property type="component" value="Unassembled WGS sequence"/>
</dbReference>
<gene>
    <name evidence="4" type="ORF">ACFFJC_11005</name>
</gene>
<evidence type="ECO:0000256" key="1">
    <source>
        <dbReference type="ARBA" id="ARBA00010617"/>
    </source>
</evidence>
<organism evidence="4 5">
    <name type="scientific">Novosphingobium soli</name>
    <dbReference type="NCBI Taxonomy" id="574956"/>
    <lineage>
        <taxon>Bacteria</taxon>
        <taxon>Pseudomonadati</taxon>
        <taxon>Pseudomonadota</taxon>
        <taxon>Alphaproteobacteria</taxon>
        <taxon>Sphingomonadales</taxon>
        <taxon>Sphingomonadaceae</taxon>
        <taxon>Novosphingobium</taxon>
    </lineage>
</organism>
<protein>
    <submittedName>
        <fullName evidence="4">Cytochrome P450</fullName>
    </submittedName>
</protein>
<name>A0ABV6CX67_9SPHN</name>
<keyword evidence="2" id="KW-0408">Iron</keyword>
<dbReference type="RefSeq" id="WP_379487561.1">
    <property type="nucleotide sequence ID" value="NZ_JBHLWK010000013.1"/>
</dbReference>
<dbReference type="InterPro" id="IPR001128">
    <property type="entry name" value="Cyt_P450"/>
</dbReference>
<proteinExistence type="inferred from homology"/>
<evidence type="ECO:0000313" key="4">
    <source>
        <dbReference type="EMBL" id="MFC0204800.1"/>
    </source>
</evidence>
<comment type="caution">
    <text evidence="4">The sequence shown here is derived from an EMBL/GenBank/DDBJ whole genome shotgun (WGS) entry which is preliminary data.</text>
</comment>
<accession>A0ABV6CX67</accession>
<keyword evidence="2" id="KW-0479">Metal-binding</keyword>
<feature type="compositionally biased region" description="Basic and acidic residues" evidence="3">
    <location>
        <begin position="22"/>
        <end position="37"/>
    </location>
</feature>